<keyword evidence="4" id="KW-0732">Signal</keyword>
<dbReference type="Pfam" id="PF00933">
    <property type="entry name" value="Glyco_hydro_3"/>
    <property type="match status" value="1"/>
</dbReference>
<evidence type="ECO:0000256" key="4">
    <source>
        <dbReference type="ARBA" id="ARBA00022729"/>
    </source>
</evidence>
<dbReference type="InterPro" id="IPR036881">
    <property type="entry name" value="Glyco_hydro_3_C_sf"/>
</dbReference>
<keyword evidence="6 7" id="KW-0326">Glycosidase</keyword>
<dbReference type="PRINTS" id="PR00133">
    <property type="entry name" value="GLHYDRLASE3"/>
</dbReference>
<evidence type="ECO:0000256" key="7">
    <source>
        <dbReference type="RuleBase" id="RU361161"/>
    </source>
</evidence>
<dbReference type="Gene3D" id="2.60.40.10">
    <property type="entry name" value="Immunoglobulins"/>
    <property type="match status" value="1"/>
</dbReference>
<dbReference type="Gene3D" id="3.40.50.1700">
    <property type="entry name" value="Glycoside hydrolase family 3 C-terminal domain"/>
    <property type="match status" value="1"/>
</dbReference>
<evidence type="ECO:0000259" key="8">
    <source>
        <dbReference type="SMART" id="SM01217"/>
    </source>
</evidence>
<dbReference type="SUPFAM" id="SSF51445">
    <property type="entry name" value="(Trans)glycosidases"/>
    <property type="match status" value="1"/>
</dbReference>
<dbReference type="InterPro" id="IPR026891">
    <property type="entry name" value="Fn3-like"/>
</dbReference>
<evidence type="ECO:0000256" key="2">
    <source>
        <dbReference type="ARBA" id="ARBA00005336"/>
    </source>
</evidence>
<dbReference type="Gene3D" id="3.20.20.300">
    <property type="entry name" value="Glycoside hydrolase, family 3, N-terminal domain"/>
    <property type="match status" value="1"/>
</dbReference>
<evidence type="ECO:0000313" key="10">
    <source>
        <dbReference type="Proteomes" id="UP000198806"/>
    </source>
</evidence>
<reference evidence="9 10" key="1">
    <citation type="submission" date="2016-10" db="EMBL/GenBank/DDBJ databases">
        <authorList>
            <person name="de Groot N.N."/>
        </authorList>
    </citation>
    <scope>NUCLEOTIDE SEQUENCE [LARGE SCALE GENOMIC DNA]</scope>
    <source>
        <strain evidence="9 10">DSM 1283</strain>
    </source>
</reference>
<proteinExistence type="inferred from homology"/>
<dbReference type="InterPro" id="IPR036962">
    <property type="entry name" value="Glyco_hydro_3_N_sf"/>
</dbReference>
<dbReference type="InterPro" id="IPR051915">
    <property type="entry name" value="Cellulose_Degrad_GH3"/>
</dbReference>
<dbReference type="InterPro" id="IPR002772">
    <property type="entry name" value="Glyco_hydro_3_C"/>
</dbReference>
<dbReference type="InterPro" id="IPR013783">
    <property type="entry name" value="Ig-like_fold"/>
</dbReference>
<dbReference type="Pfam" id="PF14310">
    <property type="entry name" value="Fn3-like"/>
    <property type="match status" value="1"/>
</dbReference>
<dbReference type="EMBL" id="FOWD01000032">
    <property type="protein sequence ID" value="SFO49811.1"/>
    <property type="molecule type" value="Genomic_DNA"/>
</dbReference>
<dbReference type="InterPro" id="IPR017853">
    <property type="entry name" value="GH"/>
</dbReference>
<dbReference type="FunFam" id="2.60.40.10:FF:000495">
    <property type="entry name" value="Periplasmic beta-glucosidase"/>
    <property type="match status" value="1"/>
</dbReference>
<dbReference type="PANTHER" id="PTHR30620:SF16">
    <property type="entry name" value="LYSOSOMAL BETA GLUCOSIDASE"/>
    <property type="match status" value="1"/>
</dbReference>
<organism evidence="9 10">
    <name type="scientific">Anaerocolumna aminovalerica</name>
    <dbReference type="NCBI Taxonomy" id="1527"/>
    <lineage>
        <taxon>Bacteria</taxon>
        <taxon>Bacillati</taxon>
        <taxon>Bacillota</taxon>
        <taxon>Clostridia</taxon>
        <taxon>Lachnospirales</taxon>
        <taxon>Lachnospiraceae</taxon>
        <taxon>Anaerocolumna</taxon>
    </lineage>
</organism>
<keyword evidence="5 7" id="KW-0378">Hydrolase</keyword>
<feature type="domain" description="Fibronectin type III-like" evidence="8">
    <location>
        <begin position="654"/>
        <end position="723"/>
    </location>
</feature>
<evidence type="ECO:0000313" key="9">
    <source>
        <dbReference type="EMBL" id="SFO49811.1"/>
    </source>
</evidence>
<dbReference type="SMART" id="SM01217">
    <property type="entry name" value="Fn3_like"/>
    <property type="match status" value="1"/>
</dbReference>
<dbReference type="EC" id="3.2.1.21" evidence="3"/>
<evidence type="ECO:0000256" key="3">
    <source>
        <dbReference type="ARBA" id="ARBA00012744"/>
    </source>
</evidence>
<dbReference type="Pfam" id="PF01915">
    <property type="entry name" value="Glyco_hydro_3_C"/>
    <property type="match status" value="1"/>
</dbReference>
<dbReference type="OrthoDB" id="98455at2"/>
<dbReference type="PANTHER" id="PTHR30620">
    <property type="entry name" value="PERIPLASMIC BETA-GLUCOSIDASE-RELATED"/>
    <property type="match status" value="1"/>
</dbReference>
<accession>A0A1I5HPQ9</accession>
<dbReference type="AlphaFoldDB" id="A0A1I5HPQ9"/>
<dbReference type="GO" id="GO:0008422">
    <property type="term" value="F:beta-glucosidase activity"/>
    <property type="evidence" value="ECO:0007669"/>
    <property type="project" value="UniProtKB-EC"/>
</dbReference>
<evidence type="ECO:0000256" key="5">
    <source>
        <dbReference type="ARBA" id="ARBA00022801"/>
    </source>
</evidence>
<dbReference type="GO" id="GO:0009251">
    <property type="term" value="P:glucan catabolic process"/>
    <property type="evidence" value="ECO:0007669"/>
    <property type="project" value="TreeGrafter"/>
</dbReference>
<dbReference type="NCBIfam" id="NF011678">
    <property type="entry name" value="PRK15098.1"/>
    <property type="match status" value="1"/>
</dbReference>
<dbReference type="PROSITE" id="PS00775">
    <property type="entry name" value="GLYCOSYL_HYDROL_F3"/>
    <property type="match status" value="1"/>
</dbReference>
<dbReference type="STRING" id="1527.SAMN04489757_1329"/>
<sequence length="734" mass="82108">MEQHKLKELVKNMSLTEKINQLLQVTSGFFIDETVLTGPIRENGITEESISQAGSVIGLLGAKKYKEIQDAYIEKHPHKIPLLIMMDIINGFRTIFPIPLAQGATFEPELSKKCAEVAAKESAVSGVHVTFAPMVDLVRDARWGRVMESTGEDTKLNSDFATAMVEGFQGDNVGQEFKIAACVKHFAAYGAPTGGREYNTVELSENTLRGYYLPAYEGAIKAGVEMVMTSFNTLNGIPSTGNRWLNRDILRDEMGFNGVLISDWAAIEELQYHGYAKDRKEAAGVAMNAGVDIDMMTGIYSKNLASLIEEGTVKEELLDEAVLRILNLKNKLGLFENPYKDADEIKEKEIILCDEHRQVSLEAAEKSFVLLKNNGILPIKKEDKVAFIGPFVHEKEIYGTWSMLGRPEDTVSIADGAEKYRMDYEMTFAKGCNILGEEDRNLIPEHHYKKIIQEDQDRMLKEAVEAAKNADKVILTLGEHRCMSGEAASRAELTLPKAQEKLLHAIYEVNPNIGVILFTGRPLDLREVSEKSKAILNVWMPGTEGGNAILNVLTGKVSPSGKLPMSFPYCVGQVPVHYNEYFTGRPYNPGTGEKEYKSNYRDIPNAPLYPFGYGLSYAKFQYSDLKLSKDIMNEEETLEAYVTIKNEGEYEGTETVQLYIRDCAGSVVRPRKELKGYQKVDLQPGEAKRVTFQITEEMLRFCKADLTFGSEKGEFHVFVGTDSSTEEYVTFELI</sequence>
<dbReference type="Proteomes" id="UP000198806">
    <property type="component" value="Unassembled WGS sequence"/>
</dbReference>
<evidence type="ECO:0000256" key="1">
    <source>
        <dbReference type="ARBA" id="ARBA00000448"/>
    </source>
</evidence>
<dbReference type="SUPFAM" id="SSF52279">
    <property type="entry name" value="Beta-D-glucan exohydrolase, C-terminal domain"/>
    <property type="match status" value="1"/>
</dbReference>
<dbReference type="InterPro" id="IPR001764">
    <property type="entry name" value="Glyco_hydro_3_N"/>
</dbReference>
<comment type="similarity">
    <text evidence="2 7">Belongs to the glycosyl hydrolase 3 family.</text>
</comment>
<evidence type="ECO:0000256" key="6">
    <source>
        <dbReference type="ARBA" id="ARBA00023295"/>
    </source>
</evidence>
<name>A0A1I5HPQ9_9FIRM</name>
<gene>
    <name evidence="9" type="ORF">SAMN04489757_1329</name>
</gene>
<dbReference type="InterPro" id="IPR019800">
    <property type="entry name" value="Glyco_hydro_3_AS"/>
</dbReference>
<dbReference type="RefSeq" id="WP_091687785.1">
    <property type="nucleotide sequence ID" value="NZ_BAABFM010000046.1"/>
</dbReference>
<comment type="catalytic activity">
    <reaction evidence="1">
        <text>Hydrolysis of terminal, non-reducing beta-D-glucosyl residues with release of beta-D-glucose.</text>
        <dbReference type="EC" id="3.2.1.21"/>
    </reaction>
</comment>
<keyword evidence="10" id="KW-1185">Reference proteome</keyword>
<protein>
    <recommendedName>
        <fullName evidence="3">beta-glucosidase</fullName>
        <ecNumber evidence="3">3.2.1.21</ecNumber>
    </recommendedName>
</protein>